<name>A0AAQ3S1Z2_VIGMU</name>
<sequence>MEQKGSKLTTINHLKNNRYQHHGKSKQIHKRQNEKKKIPLKAMPEDATTQVWMTVFSCLVKGCLNMPDFSKNLVQVFTKKNPRRPAETLREGIIPVVRLSFITMKLNNMLSTKLTAKALRVNWFLHDGTRRC</sequence>
<evidence type="ECO:0000313" key="3">
    <source>
        <dbReference type="Proteomes" id="UP001374535"/>
    </source>
</evidence>
<keyword evidence="3" id="KW-1185">Reference proteome</keyword>
<feature type="region of interest" description="Disordered" evidence="1">
    <location>
        <begin position="19"/>
        <end position="39"/>
    </location>
</feature>
<dbReference type="Proteomes" id="UP001374535">
    <property type="component" value="Chromosome 4"/>
</dbReference>
<evidence type="ECO:0000256" key="1">
    <source>
        <dbReference type="SAM" id="MobiDB-lite"/>
    </source>
</evidence>
<accession>A0AAQ3S1Z2</accession>
<protein>
    <submittedName>
        <fullName evidence="2">Uncharacterized protein</fullName>
    </submittedName>
</protein>
<organism evidence="2 3">
    <name type="scientific">Vigna mungo</name>
    <name type="common">Black gram</name>
    <name type="synonym">Phaseolus mungo</name>
    <dbReference type="NCBI Taxonomy" id="3915"/>
    <lineage>
        <taxon>Eukaryota</taxon>
        <taxon>Viridiplantae</taxon>
        <taxon>Streptophyta</taxon>
        <taxon>Embryophyta</taxon>
        <taxon>Tracheophyta</taxon>
        <taxon>Spermatophyta</taxon>
        <taxon>Magnoliopsida</taxon>
        <taxon>eudicotyledons</taxon>
        <taxon>Gunneridae</taxon>
        <taxon>Pentapetalae</taxon>
        <taxon>rosids</taxon>
        <taxon>fabids</taxon>
        <taxon>Fabales</taxon>
        <taxon>Fabaceae</taxon>
        <taxon>Papilionoideae</taxon>
        <taxon>50 kb inversion clade</taxon>
        <taxon>NPAAA clade</taxon>
        <taxon>indigoferoid/millettioid clade</taxon>
        <taxon>Phaseoleae</taxon>
        <taxon>Vigna</taxon>
    </lineage>
</organism>
<dbReference type="EMBL" id="CP144697">
    <property type="protein sequence ID" value="WVZ14567.1"/>
    <property type="molecule type" value="Genomic_DNA"/>
</dbReference>
<evidence type="ECO:0000313" key="2">
    <source>
        <dbReference type="EMBL" id="WVZ14567.1"/>
    </source>
</evidence>
<gene>
    <name evidence="2" type="ORF">V8G54_012133</name>
</gene>
<dbReference type="AlphaFoldDB" id="A0AAQ3S1Z2"/>
<feature type="compositionally biased region" description="Basic residues" evidence="1">
    <location>
        <begin position="19"/>
        <end position="34"/>
    </location>
</feature>
<proteinExistence type="predicted"/>
<reference evidence="2 3" key="1">
    <citation type="journal article" date="2023" name="Life. Sci Alliance">
        <title>Evolutionary insights into 3D genome organization and epigenetic landscape of Vigna mungo.</title>
        <authorList>
            <person name="Junaid A."/>
            <person name="Singh B."/>
            <person name="Bhatia S."/>
        </authorList>
    </citation>
    <scope>NUCLEOTIDE SEQUENCE [LARGE SCALE GENOMIC DNA]</scope>
    <source>
        <strain evidence="2">Urdbean</strain>
    </source>
</reference>